<feature type="compositionally biased region" description="Basic and acidic residues" evidence="1">
    <location>
        <begin position="138"/>
        <end position="150"/>
    </location>
</feature>
<dbReference type="EC" id="2.7.7.4" evidence="2"/>
<gene>
    <name evidence="2" type="primary">cysN_2</name>
    <name evidence="2" type="ORF">NCTC12965_07655</name>
</gene>
<dbReference type="AlphaFoldDB" id="A0A4U9WGF3"/>
<accession>A0A4U9WGF3</accession>
<feature type="region of interest" description="Disordered" evidence="1">
    <location>
        <begin position="104"/>
        <end position="150"/>
    </location>
</feature>
<dbReference type="InterPro" id="IPR009000">
    <property type="entry name" value="Transl_B-barrel_sf"/>
</dbReference>
<dbReference type="FunFam" id="2.40.30.10:FF:000027">
    <property type="entry name" value="Sulfate adenylyltransferase subunit 1"/>
    <property type="match status" value="1"/>
</dbReference>
<keyword evidence="2" id="KW-0808">Transferase</keyword>
<sequence>MPWYSGPTLLEVLEKRGCDSASVNISRCGFPVQYVNRPNLDFRGYAGTLSAGVVRVGQRIKVLPSGVESTVARIVTFDGDLQEAGPGEAITLVLKDEVDISRAEPAGGCQRNPAGHAKRLGGRGMDGRTAAVAGPKLRHQDSREENSCPR</sequence>
<dbReference type="InterPro" id="IPR044138">
    <property type="entry name" value="CysN_II"/>
</dbReference>
<organism evidence="2">
    <name type="scientific">Serratia fonticola</name>
    <dbReference type="NCBI Taxonomy" id="47917"/>
    <lineage>
        <taxon>Bacteria</taxon>
        <taxon>Pseudomonadati</taxon>
        <taxon>Pseudomonadota</taxon>
        <taxon>Gammaproteobacteria</taxon>
        <taxon>Enterobacterales</taxon>
        <taxon>Yersiniaceae</taxon>
        <taxon>Serratia</taxon>
    </lineage>
</organism>
<dbReference type="Gene3D" id="2.40.30.10">
    <property type="entry name" value="Translation factors"/>
    <property type="match status" value="1"/>
</dbReference>
<name>A0A4U9WGF3_SERFO</name>
<evidence type="ECO:0000256" key="1">
    <source>
        <dbReference type="SAM" id="MobiDB-lite"/>
    </source>
</evidence>
<protein>
    <submittedName>
        <fullName evidence="2">Sulfate adenylyltransferase subunit 1</fullName>
        <ecNumber evidence="2">2.7.7.4</ecNumber>
    </submittedName>
</protein>
<reference evidence="2" key="1">
    <citation type="submission" date="2019-05" db="EMBL/GenBank/DDBJ databases">
        <authorList>
            <consortium name="Pathogen Informatics"/>
        </authorList>
    </citation>
    <scope>NUCLEOTIDE SEQUENCE [LARGE SCALE GENOMIC DNA]</scope>
    <source>
        <strain evidence="2">NCTC12965</strain>
    </source>
</reference>
<keyword evidence="2" id="KW-0548">Nucleotidyltransferase</keyword>
<dbReference type="GO" id="GO:0004781">
    <property type="term" value="F:sulfate adenylyltransferase (ATP) activity"/>
    <property type="evidence" value="ECO:0007669"/>
    <property type="project" value="UniProtKB-EC"/>
</dbReference>
<dbReference type="SUPFAM" id="SSF50447">
    <property type="entry name" value="Translation proteins"/>
    <property type="match status" value="1"/>
</dbReference>
<dbReference type="EMBL" id="CABEEZ010000151">
    <property type="protein sequence ID" value="VTR58257.1"/>
    <property type="molecule type" value="Genomic_DNA"/>
</dbReference>
<dbReference type="CDD" id="cd03695">
    <property type="entry name" value="CysN_NodQ_II"/>
    <property type="match status" value="1"/>
</dbReference>
<proteinExistence type="predicted"/>
<evidence type="ECO:0000313" key="2">
    <source>
        <dbReference type="EMBL" id="VTR58257.1"/>
    </source>
</evidence>